<proteinExistence type="predicted"/>
<dbReference type="EMBL" id="JBHMBH010000019">
    <property type="protein sequence ID" value="MFB9714318.1"/>
    <property type="molecule type" value="Genomic_DNA"/>
</dbReference>
<feature type="transmembrane region" description="Helical" evidence="1">
    <location>
        <begin position="62"/>
        <end position="83"/>
    </location>
</feature>
<comment type="caution">
    <text evidence="2">The sequence shown here is derived from an EMBL/GenBank/DDBJ whole genome shotgun (WGS) entry which is preliminary data.</text>
</comment>
<organism evidence="2 3">
    <name type="scientific">Arthrobacter methylotrophus</name>
    <dbReference type="NCBI Taxonomy" id="121291"/>
    <lineage>
        <taxon>Bacteria</taxon>
        <taxon>Bacillati</taxon>
        <taxon>Actinomycetota</taxon>
        <taxon>Actinomycetes</taxon>
        <taxon>Micrococcales</taxon>
        <taxon>Micrococcaceae</taxon>
        <taxon>Arthrobacter</taxon>
    </lineage>
</organism>
<reference evidence="2 3" key="1">
    <citation type="submission" date="2024-09" db="EMBL/GenBank/DDBJ databases">
        <authorList>
            <person name="Sun Q."/>
            <person name="Mori K."/>
        </authorList>
    </citation>
    <scope>NUCLEOTIDE SEQUENCE [LARGE SCALE GENOMIC DNA]</scope>
    <source>
        <strain evidence="2 3">JCM 13519</strain>
    </source>
</reference>
<evidence type="ECO:0000256" key="1">
    <source>
        <dbReference type="SAM" id="Phobius"/>
    </source>
</evidence>
<name>A0ABV5UQE0_9MICC</name>
<keyword evidence="1" id="KW-0812">Transmembrane</keyword>
<accession>A0ABV5UQE0</accession>
<keyword evidence="1" id="KW-0472">Membrane</keyword>
<feature type="transmembrane region" description="Helical" evidence="1">
    <location>
        <begin position="95"/>
        <end position="119"/>
    </location>
</feature>
<dbReference type="RefSeq" id="WP_345044411.1">
    <property type="nucleotide sequence ID" value="NZ_BAABED010000001.1"/>
</dbReference>
<keyword evidence="1" id="KW-1133">Transmembrane helix</keyword>
<gene>
    <name evidence="2" type="ORF">ACFFPI_09305</name>
</gene>
<sequence length="248" mass="26531">MTNESAPARPYGVFIDALLVTSTFYGQTPAQMRYIDAGLTSDEAHQLARPELRSRLVAATSFRAEVVVPVLVGLVVFGVFGFIPRHSGTDLPYPFVGAILVLLGLALASAAITGSVYASRVGKQLDTVRESFIASGKIVSDFNLPDGFKTDLKRIDTALSALQRNGRADHDAQAQEAVAALLESNAHKPSARHLEIAESDAMDESSVKIRDLTNEERKRWRADIAKAETLILDIEAAASAPANASVAA</sequence>
<evidence type="ECO:0000313" key="2">
    <source>
        <dbReference type="EMBL" id="MFB9714318.1"/>
    </source>
</evidence>
<dbReference type="Proteomes" id="UP001589536">
    <property type="component" value="Unassembled WGS sequence"/>
</dbReference>
<evidence type="ECO:0000313" key="3">
    <source>
        <dbReference type="Proteomes" id="UP001589536"/>
    </source>
</evidence>
<keyword evidence="3" id="KW-1185">Reference proteome</keyword>
<protein>
    <submittedName>
        <fullName evidence="2">Uncharacterized protein</fullName>
    </submittedName>
</protein>